<dbReference type="OrthoDB" id="9784298at2"/>
<keyword evidence="1" id="KW-0812">Transmembrane</keyword>
<dbReference type="RefSeq" id="WP_092755676.1">
    <property type="nucleotide sequence ID" value="NZ_FOCG01000002.1"/>
</dbReference>
<dbReference type="InterPro" id="IPR007395">
    <property type="entry name" value="Zn_peptidase_2"/>
</dbReference>
<dbReference type="Proteomes" id="UP000199158">
    <property type="component" value="Unassembled WGS sequence"/>
</dbReference>
<dbReference type="EMBL" id="FOCG01000002">
    <property type="protein sequence ID" value="SEN02212.1"/>
    <property type="molecule type" value="Genomic_DNA"/>
</dbReference>
<gene>
    <name evidence="2" type="ORF">SAMN05216180_2512</name>
</gene>
<sequence length="232" mass="25598">MFGWYYDYYYIILVIPAMILAMWAQMKVSSTFNRYSRVLNMRGYTGAQAAREILDRNGLYHVQVRQVQGKLTDHFDPRTNVVSLSESVYGSTSVAAIGVAAHEVGHAVQHAKGYAPIKLRAAIIPITNIGSTLAIPLVFLGIFMQVDMLINFGILLFATVAVFQLVTLPVEYNASNRALETLESTNMLGTEELKGAKRVLSAAALTYVAALIVAVANLLRLILLTGDRRRDD</sequence>
<proteinExistence type="predicted"/>
<dbReference type="STRING" id="474960.SAMN05216180_2512"/>
<feature type="transmembrane region" description="Helical" evidence="1">
    <location>
        <begin position="6"/>
        <end position="24"/>
    </location>
</feature>
<keyword evidence="1" id="KW-0472">Membrane</keyword>
<keyword evidence="3" id="KW-1185">Reference proteome</keyword>
<accession>A0A1H8D4V5</accession>
<feature type="transmembrane region" description="Helical" evidence="1">
    <location>
        <begin position="199"/>
        <end position="223"/>
    </location>
</feature>
<organism evidence="2 3">
    <name type="scientific">Hydrogenoanaerobacterium saccharovorans</name>
    <dbReference type="NCBI Taxonomy" id="474960"/>
    <lineage>
        <taxon>Bacteria</taxon>
        <taxon>Bacillati</taxon>
        <taxon>Bacillota</taxon>
        <taxon>Clostridia</taxon>
        <taxon>Eubacteriales</taxon>
        <taxon>Oscillospiraceae</taxon>
        <taxon>Hydrogenoanaerobacterium</taxon>
    </lineage>
</organism>
<dbReference type="PANTHER" id="PTHR36434">
    <property type="entry name" value="MEMBRANE PROTEASE YUGP-RELATED"/>
    <property type="match status" value="1"/>
</dbReference>
<evidence type="ECO:0000313" key="2">
    <source>
        <dbReference type="EMBL" id="SEN02212.1"/>
    </source>
</evidence>
<feature type="transmembrane region" description="Helical" evidence="1">
    <location>
        <begin position="149"/>
        <end position="170"/>
    </location>
</feature>
<evidence type="ECO:0000313" key="3">
    <source>
        <dbReference type="Proteomes" id="UP000199158"/>
    </source>
</evidence>
<reference evidence="2 3" key="1">
    <citation type="submission" date="2016-10" db="EMBL/GenBank/DDBJ databases">
        <authorList>
            <person name="de Groot N.N."/>
        </authorList>
    </citation>
    <scope>NUCLEOTIDE SEQUENCE [LARGE SCALE GENOMIC DNA]</scope>
    <source>
        <strain evidence="2 3">CGMCC 1.5070</strain>
    </source>
</reference>
<protein>
    <recommendedName>
        <fullName evidence="4">Peptidase</fullName>
    </recommendedName>
</protein>
<evidence type="ECO:0008006" key="4">
    <source>
        <dbReference type="Google" id="ProtNLM"/>
    </source>
</evidence>
<evidence type="ECO:0000256" key="1">
    <source>
        <dbReference type="SAM" id="Phobius"/>
    </source>
</evidence>
<feature type="transmembrane region" description="Helical" evidence="1">
    <location>
        <begin position="122"/>
        <end position="143"/>
    </location>
</feature>
<keyword evidence="1" id="KW-1133">Transmembrane helix</keyword>
<name>A0A1H8D4V5_9FIRM</name>
<dbReference type="AlphaFoldDB" id="A0A1H8D4V5"/>
<dbReference type="PANTHER" id="PTHR36434:SF1">
    <property type="entry name" value="MEMBRANE PROTEASE YUGP-RELATED"/>
    <property type="match status" value="1"/>
</dbReference>
<dbReference type="Pfam" id="PF04298">
    <property type="entry name" value="Zn_peptidase_2"/>
    <property type="match status" value="1"/>
</dbReference>